<proteinExistence type="inferred from homology"/>
<dbReference type="PANTHER" id="PTHR43806">
    <property type="entry name" value="PEPTIDASE S8"/>
    <property type="match status" value="1"/>
</dbReference>
<organism evidence="7 8">
    <name type="scientific">Rhodopirellula baltica SWK14</name>
    <dbReference type="NCBI Taxonomy" id="993516"/>
    <lineage>
        <taxon>Bacteria</taxon>
        <taxon>Pseudomonadati</taxon>
        <taxon>Planctomycetota</taxon>
        <taxon>Planctomycetia</taxon>
        <taxon>Pirellulales</taxon>
        <taxon>Pirellulaceae</taxon>
        <taxon>Rhodopirellula</taxon>
    </lineage>
</organism>
<protein>
    <submittedName>
        <fullName evidence="7">Peptidase S8 and S53 subtilisin kexin sedolisin</fullName>
        <ecNumber evidence="7">3.4.-.-</ecNumber>
    </submittedName>
</protein>
<accession>L7CAL7</accession>
<dbReference type="EC" id="3.4.-.-" evidence="7"/>
<evidence type="ECO:0000313" key="7">
    <source>
        <dbReference type="EMBL" id="ELP30156.1"/>
    </source>
</evidence>
<dbReference type="GO" id="GO:0006508">
    <property type="term" value="P:proteolysis"/>
    <property type="evidence" value="ECO:0007669"/>
    <property type="project" value="UniProtKB-KW"/>
</dbReference>
<dbReference type="PRINTS" id="PR00723">
    <property type="entry name" value="SUBTILISIN"/>
</dbReference>
<comment type="caution">
    <text evidence="5">Lacks conserved residue(s) required for the propagation of feature annotation.</text>
</comment>
<name>L7CAL7_RHOBT</name>
<evidence type="ECO:0000256" key="3">
    <source>
        <dbReference type="ARBA" id="ARBA00022801"/>
    </source>
</evidence>
<keyword evidence="3 7" id="KW-0378">Hydrolase</keyword>
<evidence type="ECO:0000256" key="5">
    <source>
        <dbReference type="PROSITE-ProRule" id="PRU01240"/>
    </source>
</evidence>
<dbReference type="InterPro" id="IPR000209">
    <property type="entry name" value="Peptidase_S8/S53_dom"/>
</dbReference>
<dbReference type="InterPro" id="IPR036852">
    <property type="entry name" value="Peptidase_S8/S53_dom_sf"/>
</dbReference>
<dbReference type="PROSITE" id="PS51892">
    <property type="entry name" value="SUBTILASE"/>
    <property type="match status" value="1"/>
</dbReference>
<feature type="domain" description="Peptidase S8/S53" evidence="6">
    <location>
        <begin position="80"/>
        <end position="333"/>
    </location>
</feature>
<dbReference type="EMBL" id="AMWG01000165">
    <property type="protein sequence ID" value="ELP30156.1"/>
    <property type="molecule type" value="Genomic_DNA"/>
</dbReference>
<dbReference type="InterPro" id="IPR015500">
    <property type="entry name" value="Peptidase_S8_subtilisin-rel"/>
</dbReference>
<dbReference type="AlphaFoldDB" id="L7CAL7"/>
<comment type="caution">
    <text evidence="7">The sequence shown here is derived from an EMBL/GenBank/DDBJ whole genome shotgun (WGS) entry which is preliminary data.</text>
</comment>
<evidence type="ECO:0000313" key="8">
    <source>
        <dbReference type="Proteomes" id="UP000010959"/>
    </source>
</evidence>
<dbReference type="RefSeq" id="WP_007340442.1">
    <property type="nucleotide sequence ID" value="NZ_AMWG01000165.1"/>
</dbReference>
<dbReference type="Proteomes" id="UP000010959">
    <property type="component" value="Unassembled WGS sequence"/>
</dbReference>
<dbReference type="PANTHER" id="PTHR43806:SF11">
    <property type="entry name" value="CEREVISIN-RELATED"/>
    <property type="match status" value="1"/>
</dbReference>
<dbReference type="PATRIC" id="fig|993516.3.peg.6338"/>
<keyword evidence="2" id="KW-0645">Protease</keyword>
<evidence type="ECO:0000256" key="1">
    <source>
        <dbReference type="ARBA" id="ARBA00011073"/>
    </source>
</evidence>
<dbReference type="SUPFAM" id="SSF52743">
    <property type="entry name" value="Subtilisin-like"/>
    <property type="match status" value="1"/>
</dbReference>
<evidence type="ECO:0000256" key="2">
    <source>
        <dbReference type="ARBA" id="ARBA00022670"/>
    </source>
</evidence>
<keyword evidence="4" id="KW-0720">Serine protease</keyword>
<sequence>MDEPDKKRPSQRVAIDTTATTSAHYLKGFRDAINDLTPHSSDDVTSETRHSPTLTATLSGNETATWGLQVTGVLESPFSGKGVRVAALVDGLDTSHPDWSSRNVIRESFVRGESAIEGGQSGTHYLGTAFSSLSPVSAPRYGCAPDANVHVAKVLGSNGSGTLSSILAGLEWAIDKKCRVILMPILLGSSTNDGIMESTTKRAIASGALLISGAGNNARRPTSFGHVVKPAAYQHVISVGTVDRDLHIARFSPRSSPQGTVDFVAPGVDLLSSVPDPLRYTKWSGSATSAAFVAGIASLWAEALPDASATELWQALTSTAQKLEYPTVDMGAGLVKAPPSNVAKTAVFTTEQTKHSPSERPMSKKKDVEQQVVITIDELHSPTIESIASELRSAGLNISNILANSGIVIGSASPETISKLKAIEGVKAIEEDGEMDAN</sequence>
<dbReference type="Gene3D" id="3.40.50.200">
    <property type="entry name" value="Peptidase S8/S53 domain"/>
    <property type="match status" value="1"/>
</dbReference>
<dbReference type="GO" id="GO:0004252">
    <property type="term" value="F:serine-type endopeptidase activity"/>
    <property type="evidence" value="ECO:0007669"/>
    <property type="project" value="InterPro"/>
</dbReference>
<evidence type="ECO:0000256" key="4">
    <source>
        <dbReference type="ARBA" id="ARBA00022825"/>
    </source>
</evidence>
<gene>
    <name evidence="7" type="ORF">RBSWK_05914</name>
</gene>
<comment type="similarity">
    <text evidence="1 5">Belongs to the peptidase S8 family.</text>
</comment>
<dbReference type="InterPro" id="IPR050131">
    <property type="entry name" value="Peptidase_S8_subtilisin-like"/>
</dbReference>
<evidence type="ECO:0000259" key="6">
    <source>
        <dbReference type="Pfam" id="PF00082"/>
    </source>
</evidence>
<dbReference type="Pfam" id="PF00082">
    <property type="entry name" value="Peptidase_S8"/>
    <property type="match status" value="1"/>
</dbReference>
<reference evidence="7 8" key="1">
    <citation type="journal article" date="2013" name="Mar. Genomics">
        <title>Expression of sulfatases in Rhodopirellula baltica and the diversity of sulfatases in the genus Rhodopirellula.</title>
        <authorList>
            <person name="Wegner C.E."/>
            <person name="Richter-Heitmann T."/>
            <person name="Klindworth A."/>
            <person name="Klockow C."/>
            <person name="Richter M."/>
            <person name="Achstetter T."/>
            <person name="Glockner F.O."/>
            <person name="Harder J."/>
        </authorList>
    </citation>
    <scope>NUCLEOTIDE SEQUENCE [LARGE SCALE GENOMIC DNA]</scope>
    <source>
        <strain evidence="7 8">SWK14</strain>
    </source>
</reference>